<dbReference type="InterPro" id="IPR029056">
    <property type="entry name" value="Ribokinase-like"/>
</dbReference>
<dbReference type="Gene3D" id="3.40.1190.20">
    <property type="match status" value="1"/>
</dbReference>
<dbReference type="GO" id="GO:0005829">
    <property type="term" value="C:cytosol"/>
    <property type="evidence" value="ECO:0007669"/>
    <property type="project" value="TreeGrafter"/>
</dbReference>
<organism evidence="13 14">
    <name type="scientific">Caldicellulosiruptor changbaiensis</name>
    <dbReference type="NCBI Taxonomy" id="1222016"/>
    <lineage>
        <taxon>Bacteria</taxon>
        <taxon>Bacillati</taxon>
        <taxon>Bacillota</taxon>
        <taxon>Bacillota incertae sedis</taxon>
        <taxon>Caldicellulosiruptorales</taxon>
        <taxon>Caldicellulosiruptoraceae</taxon>
        <taxon>Caldicellulosiruptor</taxon>
    </lineage>
</organism>
<gene>
    <name evidence="13" type="primary">thiD</name>
    <name evidence="13" type="ORF">ELD05_01290</name>
</gene>
<evidence type="ECO:0000256" key="3">
    <source>
        <dbReference type="ARBA" id="ARBA00004769"/>
    </source>
</evidence>
<evidence type="ECO:0000256" key="8">
    <source>
        <dbReference type="ARBA" id="ARBA00022977"/>
    </source>
</evidence>
<protein>
    <recommendedName>
        <fullName evidence="7">Hydroxymethylpyrimidine/phosphomethylpyrimidine kinase</fullName>
        <ecNumber evidence="5">2.7.1.49</ecNumber>
        <ecNumber evidence="6">2.7.4.7</ecNumber>
    </recommendedName>
    <alternativeName>
        <fullName evidence="10">Hydroxymethylpyrimidine kinase</fullName>
    </alternativeName>
    <alternativeName>
        <fullName evidence="11">Hydroxymethylpyrimidine phosphate kinase</fullName>
    </alternativeName>
</protein>
<evidence type="ECO:0000313" key="14">
    <source>
        <dbReference type="Proteomes" id="UP000282930"/>
    </source>
</evidence>
<evidence type="ECO:0000256" key="5">
    <source>
        <dbReference type="ARBA" id="ARBA00012135"/>
    </source>
</evidence>
<evidence type="ECO:0000256" key="10">
    <source>
        <dbReference type="ARBA" id="ARBA00042102"/>
    </source>
</evidence>
<reference evidence="13 14" key="1">
    <citation type="submission" date="2018-12" db="EMBL/GenBank/DDBJ databases">
        <title>Genome sequence from the cellulolytic species, Caldicellulosiruptor changbaiensis.</title>
        <authorList>
            <person name="Blumer-Schuette S.E."/>
            <person name="Mendoza C."/>
        </authorList>
    </citation>
    <scope>NUCLEOTIDE SEQUENCE [LARGE SCALE GENOMIC DNA]</scope>
    <source>
        <strain evidence="13 14">CBS-Z</strain>
    </source>
</reference>
<evidence type="ECO:0000256" key="6">
    <source>
        <dbReference type="ARBA" id="ARBA00012963"/>
    </source>
</evidence>
<dbReference type="Proteomes" id="UP000282930">
    <property type="component" value="Chromosome"/>
</dbReference>
<dbReference type="AlphaFoldDB" id="A0A3T0D3N2"/>
<keyword evidence="13" id="KW-0808">Transferase</keyword>
<comment type="catalytic activity">
    <reaction evidence="2">
        <text>4-amino-2-methyl-5-(phosphooxymethyl)pyrimidine + ATP = 4-amino-2-methyl-5-(diphosphooxymethyl)pyrimidine + ADP</text>
        <dbReference type="Rhea" id="RHEA:19893"/>
        <dbReference type="ChEBI" id="CHEBI:30616"/>
        <dbReference type="ChEBI" id="CHEBI:57841"/>
        <dbReference type="ChEBI" id="CHEBI:58354"/>
        <dbReference type="ChEBI" id="CHEBI:456216"/>
        <dbReference type="EC" id="2.7.4.7"/>
    </reaction>
</comment>
<dbReference type="PANTHER" id="PTHR20858">
    <property type="entry name" value="PHOSPHOMETHYLPYRIMIDINE KINASE"/>
    <property type="match status" value="1"/>
</dbReference>
<keyword evidence="14" id="KW-1185">Reference proteome</keyword>
<comment type="pathway">
    <text evidence="3">Cofactor biosynthesis; thiamine diphosphate biosynthesis; 4-amino-2-methyl-5-diphosphomethylpyrimidine from 5-amino-1-(5-phospho-D-ribosyl)imidazole: step 3/3.</text>
</comment>
<proteinExistence type="inferred from homology"/>
<dbReference type="CDD" id="cd01169">
    <property type="entry name" value="HMPP_kinase"/>
    <property type="match status" value="1"/>
</dbReference>
<evidence type="ECO:0000256" key="1">
    <source>
        <dbReference type="ARBA" id="ARBA00000151"/>
    </source>
</evidence>
<evidence type="ECO:0000313" key="13">
    <source>
        <dbReference type="EMBL" id="AZT89426.1"/>
    </source>
</evidence>
<dbReference type="NCBIfam" id="TIGR00097">
    <property type="entry name" value="HMP-P_kinase"/>
    <property type="match status" value="1"/>
</dbReference>
<comment type="similarity">
    <text evidence="4">Belongs to the ThiD family.</text>
</comment>
<dbReference type="InterPro" id="IPR004399">
    <property type="entry name" value="HMP/HMP-P_kinase_dom"/>
</dbReference>
<dbReference type="InterPro" id="IPR013749">
    <property type="entry name" value="PM/HMP-P_kinase-1"/>
</dbReference>
<name>A0A3T0D3N2_9FIRM</name>
<sequence>MRKVLIIAGFDPSGGAGIVLDTKVVRALGEFAASTITCLTVQTTERVYDAKTIDPDFFEYQLQKIIEDIEPDSVKIGLLGSEEIARSVLRNIRRYNLKNIVCDPVLKSTSGFEFGKDKFVEFLKSEFLKVCSVITPNKTEAEVIFDMKIENFGEDILNSIQQKMNKMGIKSCVLKGGHVDGHLAEDVLITQTEIYRVSAKKKGSTDNIHGTGCAFSSAFATFLAKGYNMYDALKQTKDFVSNLIHNSIKIGKGRLVLNP</sequence>
<keyword evidence="8" id="KW-0784">Thiamine biosynthesis</keyword>
<dbReference type="PANTHER" id="PTHR20858:SF17">
    <property type="entry name" value="HYDROXYMETHYLPYRIMIDINE_PHOSPHOMETHYLPYRIMIDINE KINASE THI20-RELATED"/>
    <property type="match status" value="1"/>
</dbReference>
<evidence type="ECO:0000256" key="9">
    <source>
        <dbReference type="ARBA" id="ARBA00037917"/>
    </source>
</evidence>
<evidence type="ECO:0000256" key="4">
    <source>
        <dbReference type="ARBA" id="ARBA00009879"/>
    </source>
</evidence>
<evidence type="ECO:0000259" key="12">
    <source>
        <dbReference type="Pfam" id="PF08543"/>
    </source>
</evidence>
<dbReference type="GO" id="GO:0009228">
    <property type="term" value="P:thiamine biosynthetic process"/>
    <property type="evidence" value="ECO:0007669"/>
    <property type="project" value="UniProtKB-KW"/>
</dbReference>
<feature type="domain" description="Pyridoxamine kinase/Phosphomethylpyrimidine kinase" evidence="12">
    <location>
        <begin position="11"/>
        <end position="255"/>
    </location>
</feature>
<dbReference type="SUPFAM" id="SSF53613">
    <property type="entry name" value="Ribokinase-like"/>
    <property type="match status" value="1"/>
</dbReference>
<dbReference type="GO" id="GO:0008902">
    <property type="term" value="F:hydroxymethylpyrimidine kinase activity"/>
    <property type="evidence" value="ECO:0007669"/>
    <property type="project" value="UniProtKB-EC"/>
</dbReference>
<evidence type="ECO:0000256" key="7">
    <source>
        <dbReference type="ARBA" id="ARBA00019161"/>
    </source>
</evidence>
<dbReference type="KEGG" id="ccha:ELD05_01290"/>
<comment type="pathway">
    <text evidence="9">Cofactor biosynthesis; thiamine diphosphate biosynthesis; 4-amino-2-methyl-5-diphosphomethylpyrimidine from 5-amino-1-(5-phospho-D-ribosyl)imidazole: step 2/3.</text>
</comment>
<dbReference type="EMBL" id="CP034791">
    <property type="protein sequence ID" value="AZT89426.1"/>
    <property type="molecule type" value="Genomic_DNA"/>
</dbReference>
<accession>A0A3T0D3N2</accession>
<dbReference type="EC" id="2.7.1.49" evidence="5"/>
<evidence type="ECO:0000256" key="11">
    <source>
        <dbReference type="ARBA" id="ARBA00043176"/>
    </source>
</evidence>
<comment type="catalytic activity">
    <reaction evidence="1">
        <text>4-amino-5-hydroxymethyl-2-methylpyrimidine + ATP = 4-amino-2-methyl-5-(phosphooxymethyl)pyrimidine + ADP + H(+)</text>
        <dbReference type="Rhea" id="RHEA:23096"/>
        <dbReference type="ChEBI" id="CHEBI:15378"/>
        <dbReference type="ChEBI" id="CHEBI:16892"/>
        <dbReference type="ChEBI" id="CHEBI:30616"/>
        <dbReference type="ChEBI" id="CHEBI:58354"/>
        <dbReference type="ChEBI" id="CHEBI:456216"/>
        <dbReference type="EC" id="2.7.1.49"/>
    </reaction>
</comment>
<dbReference type="EC" id="2.7.4.7" evidence="6"/>
<evidence type="ECO:0000256" key="2">
    <source>
        <dbReference type="ARBA" id="ARBA00000565"/>
    </source>
</evidence>
<dbReference type="Pfam" id="PF08543">
    <property type="entry name" value="Phos_pyr_kin"/>
    <property type="match status" value="1"/>
</dbReference>
<dbReference type="GO" id="GO:0008972">
    <property type="term" value="F:phosphomethylpyrimidine kinase activity"/>
    <property type="evidence" value="ECO:0007669"/>
    <property type="project" value="UniProtKB-EC"/>
</dbReference>
<keyword evidence="13" id="KW-0418">Kinase</keyword>